<dbReference type="GO" id="GO:0009103">
    <property type="term" value="P:lipopolysaccharide biosynthetic process"/>
    <property type="evidence" value="ECO:0007669"/>
    <property type="project" value="TreeGrafter"/>
</dbReference>
<feature type="domain" description="Glycosyl transferase family 1" evidence="2">
    <location>
        <begin position="186"/>
        <end position="336"/>
    </location>
</feature>
<keyword evidence="5" id="KW-1185">Reference proteome</keyword>
<comment type="caution">
    <text evidence="4">The sequence shown here is derived from an EMBL/GenBank/DDBJ whole genome shotgun (WGS) entry which is preliminary data.</text>
</comment>
<evidence type="ECO:0000259" key="3">
    <source>
        <dbReference type="Pfam" id="PF09314"/>
    </source>
</evidence>
<evidence type="ECO:0000259" key="2">
    <source>
        <dbReference type="Pfam" id="PF00534"/>
    </source>
</evidence>
<dbReference type="AlphaFoldDB" id="A0A9E2SAJ0"/>
<feature type="domain" description="DUF1972" evidence="3">
    <location>
        <begin position="4"/>
        <end position="173"/>
    </location>
</feature>
<accession>A0A9E2SAJ0</accession>
<dbReference type="InterPro" id="IPR015393">
    <property type="entry name" value="DUF1972"/>
</dbReference>
<protein>
    <submittedName>
        <fullName evidence="4">DUF1972 domain-containing protein</fullName>
    </submittedName>
</protein>
<proteinExistence type="predicted"/>
<evidence type="ECO:0000256" key="1">
    <source>
        <dbReference type="ARBA" id="ARBA00022679"/>
    </source>
</evidence>
<dbReference type="PANTHER" id="PTHR46401">
    <property type="entry name" value="GLYCOSYLTRANSFERASE WBBK-RELATED"/>
    <property type="match status" value="1"/>
</dbReference>
<name>A0A9E2SAJ0_9BACT</name>
<organism evidence="4 5">
    <name type="scientific">Pinibacter aurantiacus</name>
    <dbReference type="NCBI Taxonomy" id="2851599"/>
    <lineage>
        <taxon>Bacteria</taxon>
        <taxon>Pseudomonadati</taxon>
        <taxon>Bacteroidota</taxon>
        <taxon>Chitinophagia</taxon>
        <taxon>Chitinophagales</taxon>
        <taxon>Chitinophagaceae</taxon>
        <taxon>Pinibacter</taxon>
    </lineage>
</organism>
<reference evidence="4" key="1">
    <citation type="submission" date="2021-06" db="EMBL/GenBank/DDBJ databases">
        <authorList>
            <person name="Huq M.A."/>
        </authorList>
    </citation>
    <scope>NUCLEOTIDE SEQUENCE</scope>
    <source>
        <strain evidence="4">MAH-26</strain>
    </source>
</reference>
<dbReference type="Pfam" id="PF09314">
    <property type="entry name" value="DUF1972"/>
    <property type="match status" value="1"/>
</dbReference>
<sequence>MRIGIIGTRGIPNRYGGFEQFVESIGPALVKRGHEVYVYNSSLHPYQGKEWKGVNILHQNDPENRLGTAGQFIYDLNCILDSRKRNYDIILQLGYTSSSIWTFLFPKKSLLITNMDGLEWKRSKYSSLVRSFLKSAEKWAALHSDYLIADSKCIQNYLQDKYKKHSEFIAYGAMPFATPNEAVLKQYKIEKYKYNLLIARMEPENNIEMIIKGHVNAKHKDHLLIIGGVNNQYGKKLKEKYSSASVIFLGAIFNMEILNNLRFYSNLYFHGHSVGGTNPSLLEAMSSNALIIANDNIFNRSVLKKNAFYFTSENDISVMLNMQLKKENHLQKLQNNMEKIRHQYSWTRIVNQLESFFFEAMKKKYSTGNAIAYTLNY</sequence>
<evidence type="ECO:0000313" key="4">
    <source>
        <dbReference type="EMBL" id="MBV4356365.1"/>
    </source>
</evidence>
<keyword evidence="1" id="KW-0808">Transferase</keyword>
<dbReference type="GO" id="GO:0016757">
    <property type="term" value="F:glycosyltransferase activity"/>
    <property type="evidence" value="ECO:0007669"/>
    <property type="project" value="InterPro"/>
</dbReference>
<dbReference type="PANTHER" id="PTHR46401:SF2">
    <property type="entry name" value="GLYCOSYLTRANSFERASE WBBK-RELATED"/>
    <property type="match status" value="1"/>
</dbReference>
<evidence type="ECO:0000313" key="5">
    <source>
        <dbReference type="Proteomes" id="UP000812270"/>
    </source>
</evidence>
<dbReference type="RefSeq" id="WP_217789925.1">
    <property type="nucleotide sequence ID" value="NZ_JAHSPG010000002.1"/>
</dbReference>
<gene>
    <name evidence="4" type="ORF">KTO63_04335</name>
</gene>
<dbReference type="Pfam" id="PF00534">
    <property type="entry name" value="Glycos_transf_1"/>
    <property type="match status" value="1"/>
</dbReference>
<dbReference type="EMBL" id="JAHSPG010000002">
    <property type="protein sequence ID" value="MBV4356365.1"/>
    <property type="molecule type" value="Genomic_DNA"/>
</dbReference>
<dbReference type="Proteomes" id="UP000812270">
    <property type="component" value="Unassembled WGS sequence"/>
</dbReference>
<dbReference type="InterPro" id="IPR001296">
    <property type="entry name" value="Glyco_trans_1"/>
</dbReference>